<feature type="region of interest" description="Disordered" evidence="1">
    <location>
        <begin position="28"/>
        <end position="87"/>
    </location>
</feature>
<accession>R9P4A2</accession>
<dbReference type="HOGENOM" id="CLU_2484285_0_0_1"/>
<reference evidence="3" key="1">
    <citation type="journal article" date="2013" name="Genome Announc.">
        <title>Draft genome sequence of the basidiomycetous yeast-like fungus Pseudozyma hubeiensis SY62, which produces an abundant amount of the biosurfactant mannosylerythritol lipids.</title>
        <authorList>
            <person name="Konishi M."/>
            <person name="Hatada Y."/>
            <person name="Horiuchi J."/>
        </authorList>
    </citation>
    <scope>NUCLEOTIDE SEQUENCE [LARGE SCALE GENOMIC DNA]</scope>
    <source>
        <strain evidence="3">SY62</strain>
    </source>
</reference>
<dbReference type="EMBL" id="DF238770">
    <property type="protein sequence ID" value="GAC92905.1"/>
    <property type="molecule type" value="Genomic_DNA"/>
</dbReference>
<gene>
    <name evidence="2" type="ORF">PHSY_000464</name>
</gene>
<keyword evidence="3" id="KW-1185">Reference proteome</keyword>
<dbReference type="Proteomes" id="UP000014071">
    <property type="component" value="Unassembled WGS sequence"/>
</dbReference>
<name>R9P4A2_PSEHS</name>
<dbReference type="AlphaFoldDB" id="R9P4A2"/>
<sequence length="87" mass="9454">MLLSIATFAMFNDCLSDSREALDWQSKSQELADLKPGTRGKSRGHSGIDTEEAKKQRQRGAAQGRAYHACTGKLGRIGPRRSASDSS</sequence>
<evidence type="ECO:0000313" key="3">
    <source>
        <dbReference type="Proteomes" id="UP000014071"/>
    </source>
</evidence>
<dbReference type="RefSeq" id="XP_012186492.1">
    <property type="nucleotide sequence ID" value="XM_012331102.1"/>
</dbReference>
<proteinExistence type="predicted"/>
<protein>
    <submittedName>
        <fullName evidence="2">Tricalbin</fullName>
    </submittedName>
</protein>
<evidence type="ECO:0000256" key="1">
    <source>
        <dbReference type="SAM" id="MobiDB-lite"/>
    </source>
</evidence>
<feature type="compositionally biased region" description="Basic and acidic residues" evidence="1">
    <location>
        <begin position="46"/>
        <end position="55"/>
    </location>
</feature>
<evidence type="ECO:0000313" key="2">
    <source>
        <dbReference type="EMBL" id="GAC92905.1"/>
    </source>
</evidence>
<organism evidence="2 3">
    <name type="scientific">Pseudozyma hubeiensis (strain SY62)</name>
    <name type="common">Yeast</name>
    <dbReference type="NCBI Taxonomy" id="1305764"/>
    <lineage>
        <taxon>Eukaryota</taxon>
        <taxon>Fungi</taxon>
        <taxon>Dikarya</taxon>
        <taxon>Basidiomycota</taxon>
        <taxon>Ustilaginomycotina</taxon>
        <taxon>Ustilaginomycetes</taxon>
        <taxon>Ustilaginales</taxon>
        <taxon>Ustilaginaceae</taxon>
        <taxon>Pseudozyma</taxon>
    </lineage>
</organism>
<dbReference type="GeneID" id="24105771"/>